<keyword evidence="2 4" id="KW-0012">Acyltransferase</keyword>
<dbReference type="SMART" id="SM00563">
    <property type="entry name" value="PlsC"/>
    <property type="match status" value="1"/>
</dbReference>
<dbReference type="AlphaFoldDB" id="A0A7G9S0W0"/>
<feature type="domain" description="Phospholipid/glycerol acyltransferase" evidence="3">
    <location>
        <begin position="69"/>
        <end position="184"/>
    </location>
</feature>
<dbReference type="KEGG" id="eio:H9L01_03750"/>
<dbReference type="PANTHER" id="PTHR10434">
    <property type="entry name" value="1-ACYL-SN-GLYCEROL-3-PHOSPHATE ACYLTRANSFERASE"/>
    <property type="match status" value="1"/>
</dbReference>
<dbReference type="PANTHER" id="PTHR10434:SF66">
    <property type="entry name" value="PHOSPHOLIPID_GLYCEROL ACYLTRANSFERASE DOMAIN-CONTAINING PROTEIN"/>
    <property type="match status" value="1"/>
</dbReference>
<gene>
    <name evidence="4" type="ORF">H9L01_03750</name>
</gene>
<dbReference type="Proteomes" id="UP000515928">
    <property type="component" value="Chromosome"/>
</dbReference>
<dbReference type="InterPro" id="IPR002123">
    <property type="entry name" value="Plipid/glycerol_acylTrfase"/>
</dbReference>
<keyword evidence="1 4" id="KW-0808">Transferase</keyword>
<evidence type="ECO:0000256" key="2">
    <source>
        <dbReference type="ARBA" id="ARBA00023315"/>
    </source>
</evidence>
<reference evidence="4 5" key="1">
    <citation type="submission" date="2020-08" db="EMBL/GenBank/DDBJ databases">
        <title>Genome sequence of Erysipelothrix inopinata DSM 15511T.</title>
        <authorList>
            <person name="Hyun D.-W."/>
            <person name="Bae J.-W."/>
        </authorList>
    </citation>
    <scope>NUCLEOTIDE SEQUENCE [LARGE SCALE GENOMIC DNA]</scope>
    <source>
        <strain evidence="4 5">DSM 15511</strain>
    </source>
</reference>
<dbReference type="EMBL" id="CP060715">
    <property type="protein sequence ID" value="QNN61485.1"/>
    <property type="molecule type" value="Genomic_DNA"/>
</dbReference>
<dbReference type="CDD" id="cd07989">
    <property type="entry name" value="LPLAT_AGPAT-like"/>
    <property type="match status" value="1"/>
</dbReference>
<evidence type="ECO:0000313" key="5">
    <source>
        <dbReference type="Proteomes" id="UP000515928"/>
    </source>
</evidence>
<sequence>MAKIVSMFMMFLTILALPYYLKRAKRLDREGNKEAIHQELKRYPTDYLKIRKKNTKRINVGNTVAEGPCIYLSNHQSHNDIFILLDTVPEAFRFIAKKELFESPMYGSFMKMSQSYPLDRDDPRQSLTLLKQSLNDAVEKNVSLVVFPEGTRSHKAEMSEFKLGLFSMMRKSRVPLVPVYIHESYNPKTKVYKAYFGEPIEPEEFNTLKPQEICDRVKNTILSMQVLANES</sequence>
<protein>
    <submittedName>
        <fullName evidence="4">1-acyl-sn-glycerol-3-phosphate acyltransferase</fullName>
    </submittedName>
</protein>
<keyword evidence="5" id="KW-1185">Reference proteome</keyword>
<dbReference type="GO" id="GO:0003841">
    <property type="term" value="F:1-acylglycerol-3-phosphate O-acyltransferase activity"/>
    <property type="evidence" value="ECO:0007669"/>
    <property type="project" value="TreeGrafter"/>
</dbReference>
<evidence type="ECO:0000256" key="1">
    <source>
        <dbReference type="ARBA" id="ARBA00022679"/>
    </source>
</evidence>
<proteinExistence type="predicted"/>
<evidence type="ECO:0000259" key="3">
    <source>
        <dbReference type="SMART" id="SM00563"/>
    </source>
</evidence>
<dbReference type="SUPFAM" id="SSF69593">
    <property type="entry name" value="Glycerol-3-phosphate (1)-acyltransferase"/>
    <property type="match status" value="1"/>
</dbReference>
<evidence type="ECO:0000313" key="4">
    <source>
        <dbReference type="EMBL" id="QNN61485.1"/>
    </source>
</evidence>
<dbReference type="Pfam" id="PF01553">
    <property type="entry name" value="Acyltransferase"/>
    <property type="match status" value="1"/>
</dbReference>
<name>A0A7G9S0W0_9FIRM</name>
<dbReference type="RefSeq" id="WP_187534685.1">
    <property type="nucleotide sequence ID" value="NZ_CBCSHU010000013.1"/>
</dbReference>
<dbReference type="GO" id="GO:0006654">
    <property type="term" value="P:phosphatidic acid biosynthetic process"/>
    <property type="evidence" value="ECO:0007669"/>
    <property type="project" value="TreeGrafter"/>
</dbReference>
<accession>A0A7G9S0W0</accession>
<organism evidence="4 5">
    <name type="scientific">Erysipelothrix inopinata</name>
    <dbReference type="NCBI Taxonomy" id="225084"/>
    <lineage>
        <taxon>Bacteria</taxon>
        <taxon>Bacillati</taxon>
        <taxon>Bacillota</taxon>
        <taxon>Erysipelotrichia</taxon>
        <taxon>Erysipelotrichales</taxon>
        <taxon>Erysipelotrichaceae</taxon>
        <taxon>Erysipelothrix</taxon>
    </lineage>
</organism>